<organism evidence="2 3">
    <name type="scientific">Pontibacter amylolyticus</name>
    <dbReference type="NCBI Taxonomy" id="1424080"/>
    <lineage>
        <taxon>Bacteria</taxon>
        <taxon>Pseudomonadati</taxon>
        <taxon>Bacteroidota</taxon>
        <taxon>Cytophagia</taxon>
        <taxon>Cytophagales</taxon>
        <taxon>Hymenobacteraceae</taxon>
        <taxon>Pontibacter</taxon>
    </lineage>
</organism>
<keyword evidence="1" id="KW-0472">Membrane</keyword>
<evidence type="ECO:0008006" key="4">
    <source>
        <dbReference type="Google" id="ProtNLM"/>
    </source>
</evidence>
<keyword evidence="1" id="KW-1133">Transmembrane helix</keyword>
<evidence type="ECO:0000313" key="2">
    <source>
        <dbReference type="EMBL" id="GGG30670.1"/>
    </source>
</evidence>
<dbReference type="RefSeq" id="WP_188503088.1">
    <property type="nucleotide sequence ID" value="NZ_BMFP01000009.1"/>
</dbReference>
<dbReference type="EMBL" id="BMFP01000009">
    <property type="protein sequence ID" value="GGG30670.1"/>
    <property type="molecule type" value="Genomic_DNA"/>
</dbReference>
<reference evidence="3" key="1">
    <citation type="journal article" date="2019" name="Int. J. Syst. Evol. Microbiol.">
        <title>The Global Catalogue of Microorganisms (GCM) 10K type strain sequencing project: providing services to taxonomists for standard genome sequencing and annotation.</title>
        <authorList>
            <consortium name="The Broad Institute Genomics Platform"/>
            <consortium name="The Broad Institute Genome Sequencing Center for Infectious Disease"/>
            <person name="Wu L."/>
            <person name="Ma J."/>
        </authorList>
    </citation>
    <scope>NUCLEOTIDE SEQUENCE [LARGE SCALE GENOMIC DNA]</scope>
    <source>
        <strain evidence="3">CGMCC 1.12749</strain>
    </source>
</reference>
<sequence length="185" mass="21652">MLKKTRITYNWKTDTIYTLFWSFVFVTFFVWALQLIDLIRIPVNEFLFGIYGFVLPVISFFIGLRPVLSLFTVPDTLFINEKGQLITSDSEIIKIEDIQTLEINQVGAGSGHLVYYELTLNKAPNVLKKKKRNSLILTEPYSIKYIFQTRTDLISQITELGVEVNKIKNKPYNTRYFFGIRDKFK</sequence>
<keyword evidence="1" id="KW-0812">Transmembrane</keyword>
<accession>A0ABQ1WJG1</accession>
<feature type="transmembrane region" description="Helical" evidence="1">
    <location>
        <begin position="46"/>
        <end position="64"/>
    </location>
</feature>
<gene>
    <name evidence="2" type="ORF">GCM10011323_37660</name>
</gene>
<evidence type="ECO:0000313" key="3">
    <source>
        <dbReference type="Proteomes" id="UP000634043"/>
    </source>
</evidence>
<dbReference type="Proteomes" id="UP000634043">
    <property type="component" value="Unassembled WGS sequence"/>
</dbReference>
<feature type="transmembrane region" description="Helical" evidence="1">
    <location>
        <begin position="20"/>
        <end position="39"/>
    </location>
</feature>
<keyword evidence="3" id="KW-1185">Reference proteome</keyword>
<evidence type="ECO:0000256" key="1">
    <source>
        <dbReference type="SAM" id="Phobius"/>
    </source>
</evidence>
<name>A0ABQ1WJG1_9BACT</name>
<protein>
    <recommendedName>
        <fullName evidence="4">PH domain-containing protein</fullName>
    </recommendedName>
</protein>
<comment type="caution">
    <text evidence="2">The sequence shown here is derived from an EMBL/GenBank/DDBJ whole genome shotgun (WGS) entry which is preliminary data.</text>
</comment>
<proteinExistence type="predicted"/>